<protein>
    <recommendedName>
        <fullName evidence="4">Regulator of hemoglobinization and erythroid cell expansion protein</fullName>
    </recommendedName>
</protein>
<dbReference type="EMBL" id="WJEC01007798">
    <property type="protein sequence ID" value="KAF7467782.1"/>
    <property type="molecule type" value="Genomic_DNA"/>
</dbReference>
<dbReference type="GO" id="GO:0005886">
    <property type="term" value="C:plasma membrane"/>
    <property type="evidence" value="ECO:0007669"/>
    <property type="project" value="TreeGrafter"/>
</dbReference>
<evidence type="ECO:0008006" key="4">
    <source>
        <dbReference type="Google" id="ProtNLM"/>
    </source>
</evidence>
<feature type="transmembrane region" description="Helical" evidence="1">
    <location>
        <begin position="107"/>
        <end position="132"/>
    </location>
</feature>
<organism evidence="2 3">
    <name type="scientific">Marmota monax</name>
    <name type="common">Woodchuck</name>
    <dbReference type="NCBI Taxonomy" id="9995"/>
    <lineage>
        <taxon>Eukaryota</taxon>
        <taxon>Metazoa</taxon>
        <taxon>Chordata</taxon>
        <taxon>Craniata</taxon>
        <taxon>Vertebrata</taxon>
        <taxon>Euteleostomi</taxon>
        <taxon>Mammalia</taxon>
        <taxon>Eutheria</taxon>
        <taxon>Euarchontoglires</taxon>
        <taxon>Glires</taxon>
        <taxon>Rodentia</taxon>
        <taxon>Sciuromorpha</taxon>
        <taxon>Sciuridae</taxon>
        <taxon>Xerinae</taxon>
        <taxon>Marmotini</taxon>
        <taxon>Marmota</taxon>
    </lineage>
</organism>
<name>A0A834PZI7_MARMO</name>
<evidence type="ECO:0000256" key="1">
    <source>
        <dbReference type="SAM" id="Phobius"/>
    </source>
</evidence>
<gene>
    <name evidence="2" type="ORF">GHT09_000820</name>
</gene>
<dbReference type="Proteomes" id="UP000662637">
    <property type="component" value="Unassembled WGS sequence"/>
</dbReference>
<evidence type="ECO:0000313" key="2">
    <source>
        <dbReference type="EMBL" id="KAF7467782.1"/>
    </source>
</evidence>
<dbReference type="InterPro" id="IPR031517">
    <property type="entry name" value="RHEX-like"/>
</dbReference>
<keyword evidence="1" id="KW-1133">Transmembrane helix</keyword>
<dbReference type="PANTHER" id="PTHR38491">
    <property type="entry name" value="REGULATOR OF HEMOGLOBINIZATION AND ERYTHROID CELL EXPANSION PROTEIN"/>
    <property type="match status" value="1"/>
</dbReference>
<evidence type="ECO:0000313" key="3">
    <source>
        <dbReference type="Proteomes" id="UP000662637"/>
    </source>
</evidence>
<dbReference type="Pfam" id="PF15763">
    <property type="entry name" value="DUF4692"/>
    <property type="match status" value="1"/>
</dbReference>
<comment type="caution">
    <text evidence="2">The sequence shown here is derived from an EMBL/GenBank/DDBJ whole genome shotgun (WGS) entry which is preliminary data.</text>
</comment>
<keyword evidence="1" id="KW-0812">Transmembrane</keyword>
<sequence>MLPAPRCSVVVRHLAEDNISVCLGVKIQHSERGQDSRYLDDGTGQTKPPHGPGARCNYLLLLIWRVCLQEQVHPGVSSCLPWKKSEPHLHQRQLSQKLIMLTEEMKLWHGLVIAVLSLFLQICLLMALNYLLSRNIDESNTSSDSSVSSVSLNNPATLPSTFQAIKDVNYTPVVFSAPESVLDYENIREATDYVNVNPEKPKPKIWTSVNASFVDPVEYTQVAV</sequence>
<proteinExistence type="predicted"/>
<dbReference type="AlphaFoldDB" id="A0A834PZI7"/>
<accession>A0A834PZI7</accession>
<dbReference type="PANTHER" id="PTHR38491:SF1">
    <property type="entry name" value="REGULATOR OF HEMOGLOBINIZATION AND ERYTHROID CELL EXPANSION PROTEIN"/>
    <property type="match status" value="1"/>
</dbReference>
<keyword evidence="1" id="KW-0472">Membrane</keyword>
<reference evidence="2" key="1">
    <citation type="submission" date="2020-08" db="EMBL/GenBank/DDBJ databases">
        <authorList>
            <person name="Shumante A."/>
            <person name="Zimin A.V."/>
            <person name="Puiu D."/>
            <person name="Salzberg S.L."/>
        </authorList>
    </citation>
    <scope>NUCLEOTIDE SEQUENCE</scope>
    <source>
        <strain evidence="2">WC2-LM</strain>
        <tissue evidence="2">Liver</tissue>
    </source>
</reference>